<organism evidence="4 5">
    <name type="scientific">Cyclocybe aegerita</name>
    <name type="common">Black poplar mushroom</name>
    <name type="synonym">Agrocybe aegerita</name>
    <dbReference type="NCBI Taxonomy" id="1973307"/>
    <lineage>
        <taxon>Eukaryota</taxon>
        <taxon>Fungi</taxon>
        <taxon>Dikarya</taxon>
        <taxon>Basidiomycota</taxon>
        <taxon>Agaricomycotina</taxon>
        <taxon>Agaricomycetes</taxon>
        <taxon>Agaricomycetidae</taxon>
        <taxon>Agaricales</taxon>
        <taxon>Agaricineae</taxon>
        <taxon>Bolbitiaceae</taxon>
        <taxon>Cyclocybe</taxon>
    </lineage>
</organism>
<comment type="caution">
    <text evidence="4">The sequence shown here is derived from an EMBL/GenBank/DDBJ whole genome shotgun (WGS) entry which is preliminary data.</text>
</comment>
<feature type="compositionally biased region" description="Low complexity" evidence="2">
    <location>
        <begin position="8"/>
        <end position="18"/>
    </location>
</feature>
<dbReference type="Gene3D" id="3.40.50.300">
    <property type="entry name" value="P-loop containing nucleotide triphosphate hydrolases"/>
    <property type="match status" value="1"/>
</dbReference>
<dbReference type="SUPFAM" id="SSF52540">
    <property type="entry name" value="P-loop containing nucleoside triphosphate hydrolases"/>
    <property type="match status" value="1"/>
</dbReference>
<evidence type="ECO:0000313" key="5">
    <source>
        <dbReference type="Proteomes" id="UP000467700"/>
    </source>
</evidence>
<evidence type="ECO:0000256" key="2">
    <source>
        <dbReference type="SAM" id="MobiDB-lite"/>
    </source>
</evidence>
<dbReference type="PANTHER" id="PTHR10039:SF14">
    <property type="entry name" value="NACHT DOMAIN-CONTAINING PROTEIN"/>
    <property type="match status" value="1"/>
</dbReference>
<keyword evidence="1" id="KW-0677">Repeat</keyword>
<evidence type="ECO:0000313" key="4">
    <source>
        <dbReference type="EMBL" id="CAA7262473.1"/>
    </source>
</evidence>
<feature type="region of interest" description="Disordered" evidence="2">
    <location>
        <begin position="1"/>
        <end position="40"/>
    </location>
</feature>
<sequence length="824" mass="92214">MVTDSLQDTDPTTPSTSTEVAAEVAPPYEPQAMNPTTNAKDNTKLTGSFFSNAQNVAVYGGSFNAIGTVFHHDQTEEERRGMAYLYRHIANGAMHDSIERSNPPRCHPDTRTAVLADITSWVTQEEPDKDVLWLHGPAGAGKTSICQTVAEKYHESGDLAATFLFSRGGLETGHDKRFIATLAYQIAHSCEAIKPFITAEILNDPSILDKSLAVQLRHLITSPIQQAAARLTTRSWCKLIIIDGLDECQPEESHNSILRLLHSAVNRKSFPFRILIASRMEPAILDVFDNELYSTTHRIALSDTYDADQDIATYLRSSFAGIFRKHRRNRSMSALPLPWPTESAVKQLVARASGQFIYAATVIRYVDVRHQLPTTRLDTILGNLIPPDPDSSPFVELDLLYRHIFKSVSDIKFTLRVLGAIICLNTSLSVPGIEALLELNPGDVELALCNLHSLLHIPDSSSSERYIRLYHTSLGDFLFDPQRAGMFSIILDVVHTDLSHCCLCCLSRVDSRPVSGSVWNALYQFHRGEINPKTVEDDSEASNYAAQHWLGHASQVNDSLAILTDLTVVDRQTYYKWVRSATSGEAGSCKDIDKVGFRSLDLFHNLASRLLASSNPRAKSQARLFIRLIDEYFRKRGLSYNVAPPAGVVGQSAAILFMCVSQITPPSSAAMEALLHLSWREFSRATFRFRPYMLFRPHFKFNCEAIKAYLDDPTRCGDYYPQTPQSYADLTIYCLEYLRTYISKYRPTASPFDTTAIEEAYQYATSHWRNFASNASPRRLLSYVRFVNATHGYSHVCTTFGGPRHVPSVGMSTYKELDDYTPAA</sequence>
<protein>
    <recommendedName>
        <fullName evidence="3">Nephrocystin 3-like N-terminal domain-containing protein</fullName>
    </recommendedName>
</protein>
<dbReference type="Proteomes" id="UP000467700">
    <property type="component" value="Unassembled WGS sequence"/>
</dbReference>
<dbReference type="AlphaFoldDB" id="A0A8S0WHN1"/>
<dbReference type="Pfam" id="PF24883">
    <property type="entry name" value="NPHP3_N"/>
    <property type="match status" value="1"/>
</dbReference>
<dbReference type="OrthoDB" id="4760524at2759"/>
<dbReference type="InterPro" id="IPR027417">
    <property type="entry name" value="P-loop_NTPase"/>
</dbReference>
<evidence type="ECO:0000259" key="3">
    <source>
        <dbReference type="Pfam" id="PF24883"/>
    </source>
</evidence>
<proteinExistence type="predicted"/>
<reference evidence="4 5" key="1">
    <citation type="submission" date="2020-01" db="EMBL/GenBank/DDBJ databases">
        <authorList>
            <person name="Gupta K D."/>
        </authorList>
    </citation>
    <scope>NUCLEOTIDE SEQUENCE [LARGE SCALE GENOMIC DNA]</scope>
</reference>
<keyword evidence="5" id="KW-1185">Reference proteome</keyword>
<gene>
    <name evidence="4" type="ORF">AAE3_LOCUS4803</name>
</gene>
<evidence type="ECO:0000256" key="1">
    <source>
        <dbReference type="ARBA" id="ARBA00022737"/>
    </source>
</evidence>
<dbReference type="PANTHER" id="PTHR10039">
    <property type="entry name" value="AMELOGENIN"/>
    <property type="match status" value="1"/>
</dbReference>
<name>A0A8S0WHN1_CYCAE</name>
<accession>A0A8S0WHN1</accession>
<dbReference type="InterPro" id="IPR056884">
    <property type="entry name" value="NPHP3-like_N"/>
</dbReference>
<feature type="domain" description="Nephrocystin 3-like N-terminal" evidence="3">
    <location>
        <begin position="118"/>
        <end position="279"/>
    </location>
</feature>
<dbReference type="EMBL" id="CACVBS010000036">
    <property type="protein sequence ID" value="CAA7262473.1"/>
    <property type="molecule type" value="Genomic_DNA"/>
</dbReference>